<name>A0A6P1XY59_9SPIR</name>
<dbReference type="EMBL" id="CP048020">
    <property type="protein sequence ID" value="QHX42235.1"/>
    <property type="molecule type" value="Genomic_DNA"/>
</dbReference>
<reference evidence="3 4" key="1">
    <citation type="submission" date="2020-01" db="EMBL/GenBank/DDBJ databases">
        <title>Complete genome sequence of a human oral phylogroup 1 Treponema sp. strain ATCC 700766, originally isolated from periodontitis dental plaque.</title>
        <authorList>
            <person name="Chan Y."/>
            <person name="Huo Y.-B."/>
            <person name="Yu X.-L."/>
            <person name="Zeng H."/>
            <person name="Leung W.-K."/>
            <person name="Watt R.M."/>
        </authorList>
    </citation>
    <scope>NUCLEOTIDE SEQUENCE [LARGE SCALE GENOMIC DNA]</scope>
    <source>
        <strain evidence="3 4">OMZ 804</strain>
    </source>
</reference>
<evidence type="ECO:0008006" key="5">
    <source>
        <dbReference type="Google" id="ProtNLM"/>
    </source>
</evidence>
<evidence type="ECO:0000256" key="2">
    <source>
        <dbReference type="SAM" id="SignalP"/>
    </source>
</evidence>
<dbReference type="Proteomes" id="UP000464374">
    <property type="component" value="Chromosome"/>
</dbReference>
<sequence length="234" mass="25975">MKKTNKIITLLLCLGLLTGCVNQYSPGGADGDNPLDEGKEIEEKEDESKPSEDILFTKGADGKIIFKVRDTKYWSVRGYTLWKFFGTEIDKQKPCIRVVKKEGASEAGYGLVCYSTKTEVGQKQYRMLVVLIHTDGRYSVGYAVNGKYEHIAWKKVSERLAKGYGVSNSISVKKAGKAIQIYFNDEGCEGKADYTINNADEYALGEGEAGVIAVTSAKDKFPSECVWIEYEAVR</sequence>
<protein>
    <recommendedName>
        <fullName evidence="5">Lipoprotein</fullName>
    </recommendedName>
</protein>
<feature type="region of interest" description="Disordered" evidence="1">
    <location>
        <begin position="28"/>
        <end position="49"/>
    </location>
</feature>
<dbReference type="AlphaFoldDB" id="A0A6P1XY59"/>
<dbReference type="RefSeq" id="WP_162662048.1">
    <property type="nucleotide sequence ID" value="NZ_CP048020.1"/>
</dbReference>
<dbReference type="PROSITE" id="PS51257">
    <property type="entry name" value="PROKAR_LIPOPROTEIN"/>
    <property type="match status" value="1"/>
</dbReference>
<feature type="chain" id="PRO_5026952877" description="Lipoprotein" evidence="2">
    <location>
        <begin position="24"/>
        <end position="234"/>
    </location>
</feature>
<accession>A0A6P1XY59</accession>
<feature type="compositionally biased region" description="Basic and acidic residues" evidence="1">
    <location>
        <begin position="36"/>
        <end position="49"/>
    </location>
</feature>
<evidence type="ECO:0000313" key="4">
    <source>
        <dbReference type="Proteomes" id="UP000464374"/>
    </source>
</evidence>
<feature type="signal peptide" evidence="2">
    <location>
        <begin position="1"/>
        <end position="23"/>
    </location>
</feature>
<evidence type="ECO:0000313" key="3">
    <source>
        <dbReference type="EMBL" id="QHX42235.1"/>
    </source>
</evidence>
<gene>
    <name evidence="3" type="ORF">GWP43_00830</name>
</gene>
<keyword evidence="2" id="KW-0732">Signal</keyword>
<organism evidence="3 4">
    <name type="scientific">Treponema vincentii</name>
    <dbReference type="NCBI Taxonomy" id="69710"/>
    <lineage>
        <taxon>Bacteria</taxon>
        <taxon>Pseudomonadati</taxon>
        <taxon>Spirochaetota</taxon>
        <taxon>Spirochaetia</taxon>
        <taxon>Spirochaetales</taxon>
        <taxon>Treponemataceae</taxon>
        <taxon>Treponema</taxon>
    </lineage>
</organism>
<proteinExistence type="predicted"/>
<dbReference type="KEGG" id="trz:GWP43_00830"/>
<evidence type="ECO:0000256" key="1">
    <source>
        <dbReference type="SAM" id="MobiDB-lite"/>
    </source>
</evidence>